<organism evidence="2 3">
    <name type="scientific">Clostridium cylindrosporum DSM 605</name>
    <dbReference type="NCBI Taxonomy" id="1121307"/>
    <lineage>
        <taxon>Bacteria</taxon>
        <taxon>Bacillati</taxon>
        <taxon>Bacillota</taxon>
        <taxon>Clostridia</taxon>
        <taxon>Eubacteriales</taxon>
        <taxon>Clostridiaceae</taxon>
        <taxon>Clostridium</taxon>
    </lineage>
</organism>
<evidence type="ECO:0000259" key="1">
    <source>
        <dbReference type="Pfam" id="PF13271"/>
    </source>
</evidence>
<dbReference type="EMBL" id="LFVU01000026">
    <property type="protein sequence ID" value="KMT21894.1"/>
    <property type="molecule type" value="Genomic_DNA"/>
</dbReference>
<comment type="caution">
    <text evidence="2">The sequence shown here is derived from an EMBL/GenBank/DDBJ whole genome shotgun (WGS) entry which is preliminary data.</text>
</comment>
<proteinExistence type="predicted"/>
<evidence type="ECO:0000313" key="2">
    <source>
        <dbReference type="EMBL" id="KMT21894.1"/>
    </source>
</evidence>
<dbReference type="STRING" id="1121307.CLCY_3c01650"/>
<reference evidence="2 3" key="1">
    <citation type="submission" date="2015-06" db="EMBL/GenBank/DDBJ databases">
        <title>Draft genome sequence of the purine-degrading Clostridium cylindrosporum HC-1 (DSM 605).</title>
        <authorList>
            <person name="Poehlein A."/>
            <person name="Schiel-Bengelsdorf B."/>
            <person name="Bengelsdorf F."/>
            <person name="Daniel R."/>
            <person name="Duerre P."/>
        </authorList>
    </citation>
    <scope>NUCLEOTIDE SEQUENCE [LARGE SCALE GENOMIC DNA]</scope>
    <source>
        <strain evidence="2 3">DSM 605</strain>
    </source>
</reference>
<protein>
    <recommendedName>
        <fullName evidence="1">DUF4062 domain-containing protein</fullName>
    </recommendedName>
</protein>
<sequence>MAGIRVFVSSTCYDLNILRSQLRVFLNSLGYEPMMSDFNDILYDPRTHTHTSCVDEVSNCDILVLIIGSRFGGQAVPEAIDKINFEGIEKNDINVEMLKNQDKVSITQLEVLKAIEQSIPVYTFIEQKVWHDHQLYQKNKSKAIIKQIDFPSIEKQDTAEYIFEFINFVRLRSKGNNIFTFNKIDDIESVLKKQWSSYFQRLLSEQRYNYIQGKKIENLTNQFEDLKTAILTSIGSNNQKEVAMGVVKYRRLFEFIQALRIIDFNSIKTSILTWEDLLEEYGIVKVLDCREIDELRERGPMGRGSILLKDDDTFYLCRYSIEVINELSLDWGTFTRLNNDTRSIIADALSEIPNRGIMMSYFRESLSEYIERKYKKYSISEYVVVE</sequence>
<dbReference type="AlphaFoldDB" id="A0A0J8DC61"/>
<dbReference type="PATRIC" id="fig|1121307.3.peg.1518"/>
<keyword evidence="3" id="KW-1185">Reference proteome</keyword>
<accession>A0A0J8DC61</accession>
<dbReference type="InterPro" id="IPR025139">
    <property type="entry name" value="DUF4062"/>
</dbReference>
<name>A0A0J8DC61_CLOCY</name>
<dbReference type="Pfam" id="PF13271">
    <property type="entry name" value="DUF4062"/>
    <property type="match status" value="1"/>
</dbReference>
<dbReference type="OrthoDB" id="72299at2"/>
<dbReference type="RefSeq" id="WP_082141752.1">
    <property type="nucleotide sequence ID" value="NZ_LFVU01000026.1"/>
</dbReference>
<dbReference type="Proteomes" id="UP000036756">
    <property type="component" value="Unassembled WGS sequence"/>
</dbReference>
<evidence type="ECO:0000313" key="3">
    <source>
        <dbReference type="Proteomes" id="UP000036756"/>
    </source>
</evidence>
<gene>
    <name evidence="2" type="ORF">CLCY_3c01650</name>
</gene>
<feature type="domain" description="DUF4062" evidence="1">
    <location>
        <begin position="5"/>
        <end position="110"/>
    </location>
</feature>